<gene>
    <name evidence="1" type="ORF">O1G21_27355</name>
</gene>
<accession>A0ABY7QG60</accession>
<reference evidence="2" key="1">
    <citation type="submission" date="2022-12" db="EMBL/GenBank/DDBJ databases">
        <authorList>
            <person name="Mo P."/>
        </authorList>
    </citation>
    <scope>NUCLEOTIDE SEQUENCE [LARGE SCALE GENOMIC DNA]</scope>
    <source>
        <strain evidence="2">HUAS 3-15</strain>
    </source>
</reference>
<organism evidence="1 2">
    <name type="scientific">Kitasatospora cathayae</name>
    <dbReference type="NCBI Taxonomy" id="3004092"/>
    <lineage>
        <taxon>Bacteria</taxon>
        <taxon>Bacillati</taxon>
        <taxon>Actinomycetota</taxon>
        <taxon>Actinomycetes</taxon>
        <taxon>Kitasatosporales</taxon>
        <taxon>Streptomycetaceae</taxon>
        <taxon>Kitasatospora</taxon>
    </lineage>
</organism>
<proteinExistence type="predicted"/>
<dbReference type="Proteomes" id="UP001212821">
    <property type="component" value="Chromosome"/>
</dbReference>
<evidence type="ECO:0000313" key="1">
    <source>
        <dbReference type="EMBL" id="WBP91770.1"/>
    </source>
</evidence>
<dbReference type="EMBL" id="CP115450">
    <property type="protein sequence ID" value="WBP91770.1"/>
    <property type="molecule type" value="Genomic_DNA"/>
</dbReference>
<name>A0ABY7QG60_9ACTN</name>
<protein>
    <submittedName>
        <fullName evidence="1">Uncharacterized protein</fullName>
    </submittedName>
</protein>
<keyword evidence="2" id="KW-1185">Reference proteome</keyword>
<sequence>MAVTRLGAESQRILPVWPTADGGFVFVTQASRAVLPERPTTEDIRQVIPSTVQVRRDWLVPGNAEPLPADTAPPANWVSIPGLADIALIPHHPATDSWRAPDGRTIHLDPVEGIVRS</sequence>
<evidence type="ECO:0000313" key="2">
    <source>
        <dbReference type="Proteomes" id="UP001212821"/>
    </source>
</evidence>